<dbReference type="PANTHER" id="PTHR24421">
    <property type="entry name" value="NITRATE/NITRITE SENSOR PROTEIN NARX-RELATED"/>
    <property type="match status" value="1"/>
</dbReference>
<evidence type="ECO:0000256" key="7">
    <source>
        <dbReference type="ARBA" id="ARBA00022840"/>
    </source>
</evidence>
<proteinExistence type="predicted"/>
<feature type="transmembrane region" description="Helical" evidence="10">
    <location>
        <begin position="122"/>
        <end position="141"/>
    </location>
</feature>
<dbReference type="EMBL" id="BJUA01000003">
    <property type="protein sequence ID" value="GEK16994.1"/>
    <property type="molecule type" value="Genomic_DNA"/>
</dbReference>
<keyword evidence="7" id="KW-0067">ATP-binding</keyword>
<feature type="region of interest" description="Disordered" evidence="9">
    <location>
        <begin position="413"/>
        <end position="464"/>
    </location>
</feature>
<evidence type="ECO:0000256" key="10">
    <source>
        <dbReference type="SAM" id="Phobius"/>
    </source>
</evidence>
<dbReference type="AlphaFoldDB" id="A0A510UQQ0"/>
<keyword evidence="10" id="KW-0812">Transmembrane</keyword>
<feature type="transmembrane region" description="Helical" evidence="10">
    <location>
        <begin position="55"/>
        <end position="73"/>
    </location>
</feature>
<accession>A0A510UQQ0</accession>
<evidence type="ECO:0000256" key="9">
    <source>
        <dbReference type="SAM" id="MobiDB-lite"/>
    </source>
</evidence>
<keyword evidence="6" id="KW-0418">Kinase</keyword>
<keyword evidence="3" id="KW-0597">Phosphoprotein</keyword>
<keyword evidence="5" id="KW-0547">Nucleotide-binding</keyword>
<comment type="caution">
    <text evidence="13">The sequence shown here is derived from an EMBL/GenBank/DDBJ whole genome shotgun (WGS) entry which is preliminary data.</text>
</comment>
<keyword evidence="14" id="KW-1185">Reference proteome</keyword>
<dbReference type="Pfam" id="PF02518">
    <property type="entry name" value="HATPase_c"/>
    <property type="match status" value="1"/>
</dbReference>
<evidence type="ECO:0000256" key="5">
    <source>
        <dbReference type="ARBA" id="ARBA00022741"/>
    </source>
</evidence>
<name>A0A510UQQ0_9CELL</name>
<dbReference type="SUPFAM" id="SSF55874">
    <property type="entry name" value="ATPase domain of HSP90 chaperone/DNA topoisomerase II/histidine kinase"/>
    <property type="match status" value="1"/>
</dbReference>
<evidence type="ECO:0000313" key="13">
    <source>
        <dbReference type="EMBL" id="GEK16994.1"/>
    </source>
</evidence>
<evidence type="ECO:0000256" key="1">
    <source>
        <dbReference type="ARBA" id="ARBA00000085"/>
    </source>
</evidence>
<dbReference type="InterPro" id="IPR011712">
    <property type="entry name" value="Sig_transdc_His_kin_sub3_dim/P"/>
</dbReference>
<evidence type="ECO:0000313" key="14">
    <source>
        <dbReference type="Proteomes" id="UP000321386"/>
    </source>
</evidence>
<reference evidence="13 14" key="1">
    <citation type="submission" date="2019-07" db="EMBL/GenBank/DDBJ databases">
        <title>Whole genome shotgun sequence of Cellulomonas persica NBRC 101101.</title>
        <authorList>
            <person name="Hosoyama A."/>
            <person name="Uohara A."/>
            <person name="Ohji S."/>
            <person name="Ichikawa N."/>
        </authorList>
    </citation>
    <scope>NUCLEOTIDE SEQUENCE [LARGE SCALE GENOMIC DNA]</scope>
    <source>
        <strain evidence="13 14">NBRC 101101</strain>
    </source>
</reference>
<dbReference type="GO" id="GO:0000155">
    <property type="term" value="F:phosphorelay sensor kinase activity"/>
    <property type="evidence" value="ECO:0007669"/>
    <property type="project" value="InterPro"/>
</dbReference>
<dbReference type="Gene3D" id="3.30.565.10">
    <property type="entry name" value="Histidine kinase-like ATPase, C-terminal domain"/>
    <property type="match status" value="1"/>
</dbReference>
<dbReference type="Pfam" id="PF07730">
    <property type="entry name" value="HisKA_3"/>
    <property type="match status" value="1"/>
</dbReference>
<organism evidence="13 14">
    <name type="scientific">Cellulomonas persica</name>
    <dbReference type="NCBI Taxonomy" id="76861"/>
    <lineage>
        <taxon>Bacteria</taxon>
        <taxon>Bacillati</taxon>
        <taxon>Actinomycetota</taxon>
        <taxon>Actinomycetes</taxon>
        <taxon>Micrococcales</taxon>
        <taxon>Cellulomonadaceae</taxon>
        <taxon>Cellulomonas</taxon>
    </lineage>
</organism>
<dbReference type="EC" id="2.7.13.3" evidence="2"/>
<dbReference type="Gene3D" id="1.20.5.1930">
    <property type="match status" value="1"/>
</dbReference>
<dbReference type="GO" id="GO:0016020">
    <property type="term" value="C:membrane"/>
    <property type="evidence" value="ECO:0007669"/>
    <property type="project" value="InterPro"/>
</dbReference>
<dbReference type="InterPro" id="IPR003594">
    <property type="entry name" value="HATPase_dom"/>
</dbReference>
<evidence type="ECO:0000256" key="4">
    <source>
        <dbReference type="ARBA" id="ARBA00022679"/>
    </source>
</evidence>
<dbReference type="GO" id="GO:0046983">
    <property type="term" value="F:protein dimerization activity"/>
    <property type="evidence" value="ECO:0007669"/>
    <property type="project" value="InterPro"/>
</dbReference>
<keyword evidence="4" id="KW-0808">Transferase</keyword>
<comment type="catalytic activity">
    <reaction evidence="1">
        <text>ATP + protein L-histidine = ADP + protein N-phospho-L-histidine.</text>
        <dbReference type="EC" id="2.7.13.3"/>
    </reaction>
</comment>
<feature type="transmembrane region" description="Helical" evidence="10">
    <location>
        <begin position="148"/>
        <end position="172"/>
    </location>
</feature>
<evidence type="ECO:0000256" key="3">
    <source>
        <dbReference type="ARBA" id="ARBA00022553"/>
    </source>
</evidence>
<feature type="transmembrane region" description="Helical" evidence="10">
    <location>
        <begin position="80"/>
        <end position="110"/>
    </location>
</feature>
<dbReference type="PANTHER" id="PTHR24421:SF10">
    <property type="entry name" value="NITRATE_NITRITE SENSOR PROTEIN NARQ"/>
    <property type="match status" value="1"/>
</dbReference>
<evidence type="ECO:0000259" key="12">
    <source>
        <dbReference type="Pfam" id="PF07730"/>
    </source>
</evidence>
<keyword evidence="10" id="KW-0472">Membrane</keyword>
<keyword evidence="10" id="KW-1133">Transmembrane helix</keyword>
<gene>
    <name evidence="13" type="ORF">CPE01_07270</name>
</gene>
<sequence length="464" mass="48076">MTRVTDRDRARLRPARLAVPATCGVLAVLLLVVAALLHAADPTGLVGMPALGAPLWWWAVAVLLLQAVALASRPHADARVLVAVAAAVPALAGLGEGIGVGLLAVLVAAYEVTLYRGRARTVPALVVAGLLVACGVAWAELRIGSEAALAVTGGLVQALGSVGLPVLAATVVGARRETRAARAESLAARAREHDALVRVAVERERTAMARELHDIAAHHLSGIAVMTGAIGRQIDVDPAGAKAAVAQVREQSTAMLRDLRNLVVLLRDDDAPAHGPGVVRMETLAGVSELVAAARAQDVDVTLRRSGPVDEVAGSGALGPLAQLVVYRTVQEALANASRHAAGASCEVHLDARPDDRLEVTVRNAAPPHDDEPPAHEPGYGLVGMRERAEVTGARLRYGPTGEGGWEVRLTVPVAVPPPDQPDQPAHLPAHHASLQPSHQAARQASHEASHQPADPTTPEGDAP</sequence>
<dbReference type="InterPro" id="IPR050482">
    <property type="entry name" value="Sensor_HK_TwoCompSys"/>
</dbReference>
<dbReference type="Proteomes" id="UP000321386">
    <property type="component" value="Unassembled WGS sequence"/>
</dbReference>
<feature type="domain" description="Signal transduction histidine kinase subgroup 3 dimerisation and phosphoacceptor" evidence="12">
    <location>
        <begin position="204"/>
        <end position="269"/>
    </location>
</feature>
<evidence type="ECO:0000259" key="11">
    <source>
        <dbReference type="Pfam" id="PF02518"/>
    </source>
</evidence>
<evidence type="ECO:0000256" key="6">
    <source>
        <dbReference type="ARBA" id="ARBA00022777"/>
    </source>
</evidence>
<dbReference type="InterPro" id="IPR036890">
    <property type="entry name" value="HATPase_C_sf"/>
</dbReference>
<evidence type="ECO:0000256" key="2">
    <source>
        <dbReference type="ARBA" id="ARBA00012438"/>
    </source>
</evidence>
<dbReference type="CDD" id="cd16917">
    <property type="entry name" value="HATPase_UhpB-NarQ-NarX-like"/>
    <property type="match status" value="1"/>
</dbReference>
<evidence type="ECO:0000256" key="8">
    <source>
        <dbReference type="ARBA" id="ARBA00023012"/>
    </source>
</evidence>
<keyword evidence="8" id="KW-0902">Two-component regulatory system</keyword>
<protein>
    <recommendedName>
        <fullName evidence="2">histidine kinase</fullName>
        <ecNumber evidence="2">2.7.13.3</ecNumber>
    </recommendedName>
</protein>
<dbReference type="GO" id="GO:0005524">
    <property type="term" value="F:ATP binding"/>
    <property type="evidence" value="ECO:0007669"/>
    <property type="project" value="UniProtKB-KW"/>
</dbReference>
<feature type="domain" description="Histidine kinase/HSP90-like ATPase" evidence="11">
    <location>
        <begin position="326"/>
        <end position="414"/>
    </location>
</feature>